<dbReference type="PROSITE" id="PS01011">
    <property type="entry name" value="FOLYLPOLYGLU_SYNT_1"/>
    <property type="match status" value="1"/>
</dbReference>
<dbReference type="GO" id="GO:0008763">
    <property type="term" value="F:UDP-N-acetylmuramate-L-alanine ligase activity"/>
    <property type="evidence" value="ECO:0007669"/>
    <property type="project" value="UniProtKB-EC"/>
</dbReference>
<evidence type="ECO:0000313" key="30">
    <source>
        <dbReference type="EMBL" id="CAE7869771.1"/>
    </source>
</evidence>
<dbReference type="NCBIfam" id="TIGR00006">
    <property type="entry name" value="16S rRNA (cytosine(1402)-N(4))-methyltransferase RsmH"/>
    <property type="match status" value="1"/>
</dbReference>
<dbReference type="GO" id="GO:0005525">
    <property type="term" value="F:GTP binding"/>
    <property type="evidence" value="ECO:0007669"/>
    <property type="project" value="UniProtKB-KW"/>
</dbReference>
<dbReference type="Gene3D" id="3.90.1310.10">
    <property type="entry name" value="Penicillin-binding protein 2a (Domain 2)"/>
    <property type="match status" value="1"/>
</dbReference>
<dbReference type="Gene3D" id="3.40.50.1440">
    <property type="entry name" value="Tubulin/FtsZ, GTPase domain"/>
    <property type="match status" value="1"/>
</dbReference>
<evidence type="ECO:0000259" key="29">
    <source>
        <dbReference type="PROSITE" id="PS51740"/>
    </source>
</evidence>
<dbReference type="InterPro" id="IPR035911">
    <property type="entry name" value="MurE/MurF_N"/>
</dbReference>
<dbReference type="SMART" id="SM00864">
    <property type="entry name" value="Tubulin"/>
    <property type="match status" value="1"/>
</dbReference>
<dbReference type="GO" id="GO:0008168">
    <property type="term" value="F:methyltransferase activity"/>
    <property type="evidence" value="ECO:0007669"/>
    <property type="project" value="InterPro"/>
</dbReference>
<dbReference type="InterPro" id="IPR023397">
    <property type="entry name" value="SAM-dep_MeTrfase_MraW_recog"/>
</dbReference>
<accession>A0A813ALG7</accession>
<dbReference type="Pfam" id="PF01225">
    <property type="entry name" value="Mur_ligase"/>
    <property type="match status" value="1"/>
</dbReference>
<dbReference type="Gene3D" id="3.40.50.150">
    <property type="entry name" value="Vaccinia Virus protein VP39"/>
    <property type="match status" value="1"/>
</dbReference>
<dbReference type="FunFam" id="3.30.420.40:FF:000035">
    <property type="entry name" value="Cell division protein FtsA"/>
    <property type="match status" value="1"/>
</dbReference>
<dbReference type="InterPro" id="IPR045335">
    <property type="entry name" value="FtsQ_C_sf"/>
</dbReference>
<dbReference type="HAMAP" id="MF_00208">
    <property type="entry name" value="MurE"/>
    <property type="match status" value="1"/>
</dbReference>
<feature type="transmembrane region" description="Helical" evidence="28">
    <location>
        <begin position="1496"/>
        <end position="1513"/>
    </location>
</feature>
<dbReference type="SUPFAM" id="SSF63418">
    <property type="entry name" value="MurE/MurF N-terminal domain"/>
    <property type="match status" value="1"/>
</dbReference>
<dbReference type="NCBIfam" id="NF001126">
    <property type="entry name" value="PRK00139.1-4"/>
    <property type="match status" value="1"/>
</dbReference>
<evidence type="ECO:0000256" key="16">
    <source>
        <dbReference type="ARBA" id="ARBA00022741"/>
    </source>
</evidence>
<dbReference type="InterPro" id="IPR012338">
    <property type="entry name" value="Beta-lactam/transpept-like"/>
</dbReference>
<feature type="transmembrane region" description="Helical" evidence="28">
    <location>
        <begin position="1427"/>
        <end position="1448"/>
    </location>
</feature>
<dbReference type="CDD" id="cd16320">
    <property type="entry name" value="MraZ_N"/>
    <property type="match status" value="1"/>
</dbReference>
<comment type="subcellular location">
    <subcellularLocation>
        <location evidence="2">Cytoplasm</location>
    </subcellularLocation>
    <subcellularLocation>
        <location evidence="1">Membrane</location>
        <topology evidence="1">Multi-pass membrane protein</topology>
    </subcellularLocation>
</comment>
<evidence type="ECO:0000256" key="20">
    <source>
        <dbReference type="ARBA" id="ARBA00023015"/>
    </source>
</evidence>
<dbReference type="Pfam" id="PF00091">
    <property type="entry name" value="Tubulin"/>
    <property type="match status" value="1"/>
</dbReference>
<dbReference type="GO" id="GO:0008963">
    <property type="term" value="F:phospho-N-acetylmuramoyl-pentapeptide-transferase activity"/>
    <property type="evidence" value="ECO:0007669"/>
    <property type="project" value="InterPro"/>
</dbReference>
<evidence type="ECO:0000256" key="19">
    <source>
        <dbReference type="ARBA" id="ARBA00022989"/>
    </source>
</evidence>
<evidence type="ECO:0000256" key="24">
    <source>
        <dbReference type="ARBA" id="ARBA00023163"/>
    </source>
</evidence>
<keyword evidence="12" id="KW-0132">Cell division</keyword>
<dbReference type="GO" id="GO:0005524">
    <property type="term" value="F:ATP binding"/>
    <property type="evidence" value="ECO:0007669"/>
    <property type="project" value="UniProtKB-KW"/>
</dbReference>
<dbReference type="NCBIfam" id="TIGR00445">
    <property type="entry name" value="mraY"/>
    <property type="match status" value="1"/>
</dbReference>
<feature type="transmembrane region" description="Helical" evidence="28">
    <location>
        <begin position="1638"/>
        <end position="1655"/>
    </location>
</feature>
<evidence type="ECO:0000256" key="10">
    <source>
        <dbReference type="ARBA" id="ARBA00022490"/>
    </source>
</evidence>
<dbReference type="SUPFAM" id="SSF53335">
    <property type="entry name" value="S-adenosyl-L-methionine-dependent methyltransferases"/>
    <property type="match status" value="1"/>
</dbReference>
<dbReference type="FunFam" id="3.40.50.1440:FF:000001">
    <property type="entry name" value="Cell division protein FtsZ"/>
    <property type="match status" value="1"/>
</dbReference>
<dbReference type="InterPro" id="IPR007159">
    <property type="entry name" value="SpoVT-AbrB_dom"/>
</dbReference>
<dbReference type="InterPro" id="IPR005311">
    <property type="entry name" value="PBP_dimer"/>
</dbReference>
<dbReference type="NCBIfam" id="TIGR01087">
    <property type="entry name" value="murD"/>
    <property type="match status" value="1"/>
</dbReference>
<evidence type="ECO:0000256" key="11">
    <source>
        <dbReference type="ARBA" id="ARBA00022598"/>
    </source>
</evidence>
<dbReference type="PROSITE" id="PS00428">
    <property type="entry name" value="FTSW_RODA_SPOVE"/>
    <property type="match status" value="1"/>
</dbReference>
<dbReference type="SUPFAM" id="SSF53244">
    <property type="entry name" value="MurD-like peptide ligases, peptide-binding domain"/>
    <property type="match status" value="3"/>
</dbReference>
<dbReference type="GO" id="GO:0003677">
    <property type="term" value="F:DNA binding"/>
    <property type="evidence" value="ECO:0007669"/>
    <property type="project" value="UniProtKB-KW"/>
</dbReference>
<dbReference type="InterPro" id="IPR005548">
    <property type="entry name" value="Cell_div_FtsQ/DivIB_C"/>
</dbReference>
<dbReference type="OrthoDB" id="426068at2759"/>
<feature type="transmembrane region" description="Helical" evidence="28">
    <location>
        <begin position="2304"/>
        <end position="2320"/>
    </location>
</feature>
<keyword evidence="9" id="KW-1003">Cell membrane</keyword>
<dbReference type="GO" id="GO:0005737">
    <property type="term" value="C:cytoplasm"/>
    <property type="evidence" value="ECO:0007669"/>
    <property type="project" value="UniProtKB-SubCell"/>
</dbReference>
<dbReference type="InterPro" id="IPR036525">
    <property type="entry name" value="Tubulin/FtsZ_GTPase_sf"/>
</dbReference>
<dbReference type="Pfam" id="PF01098">
    <property type="entry name" value="FTSW_RODA_SPOVE"/>
    <property type="match status" value="1"/>
</dbReference>
<dbReference type="PROSITE" id="PS01347">
    <property type="entry name" value="MRAY_1"/>
    <property type="match status" value="1"/>
</dbReference>
<feature type="transmembrane region" description="Helical" evidence="28">
    <location>
        <begin position="2443"/>
        <end position="2462"/>
    </location>
</feature>
<feature type="transmembrane region" description="Helical" evidence="28">
    <location>
        <begin position="1737"/>
        <end position="1757"/>
    </location>
</feature>
<keyword evidence="24" id="KW-0804">Transcription</keyword>
<keyword evidence="11" id="KW-0436">Ligase</keyword>
<keyword evidence="18" id="KW-0133">Cell shape</keyword>
<feature type="region of interest" description="Disordered" evidence="27">
    <location>
        <begin position="3903"/>
        <end position="3929"/>
    </location>
</feature>
<organism evidence="30 31">
    <name type="scientific">Symbiodinium necroappetens</name>
    <dbReference type="NCBI Taxonomy" id="1628268"/>
    <lineage>
        <taxon>Eukaryota</taxon>
        <taxon>Sar</taxon>
        <taxon>Alveolata</taxon>
        <taxon>Dinophyceae</taxon>
        <taxon>Suessiales</taxon>
        <taxon>Symbiodiniaceae</taxon>
        <taxon>Symbiodinium</taxon>
    </lineage>
</organism>
<dbReference type="EMBL" id="CAJNJA010060140">
    <property type="protein sequence ID" value="CAE7869771.1"/>
    <property type="molecule type" value="Genomic_DNA"/>
</dbReference>
<dbReference type="Gene3D" id="1.10.150.170">
    <property type="entry name" value="Putative methyltransferase TM0872, insert domain"/>
    <property type="match status" value="1"/>
</dbReference>
<dbReference type="FunFam" id="3.30.1490.110:FF:000001">
    <property type="entry name" value="Cell division protein FtsA"/>
    <property type="match status" value="1"/>
</dbReference>
<dbReference type="GO" id="GO:0016020">
    <property type="term" value="C:membrane"/>
    <property type="evidence" value="ECO:0007669"/>
    <property type="project" value="UniProtKB-SubCell"/>
</dbReference>
<keyword evidence="14 28" id="KW-0812">Transmembrane</keyword>
<dbReference type="InterPro" id="IPR003008">
    <property type="entry name" value="Tubulin_FtsZ_GTPase"/>
</dbReference>
<dbReference type="HAMAP" id="MF_00046">
    <property type="entry name" value="MurC"/>
    <property type="match status" value="1"/>
</dbReference>
<keyword evidence="19 28" id="KW-1133">Transmembrane helix</keyword>
<evidence type="ECO:0000256" key="8">
    <source>
        <dbReference type="ARBA" id="ARBA00013860"/>
    </source>
</evidence>
<dbReference type="SUPFAM" id="SSF55307">
    <property type="entry name" value="Tubulin C-terminal domain-like"/>
    <property type="match status" value="1"/>
</dbReference>
<dbReference type="PANTHER" id="PTHR43445:SF3">
    <property type="entry name" value="UDP-N-ACETYLMURAMATE--L-ALANINE LIGASE"/>
    <property type="match status" value="1"/>
</dbReference>
<dbReference type="Pfam" id="PF08245">
    <property type="entry name" value="Mur_ligase_M"/>
    <property type="match status" value="3"/>
</dbReference>
<dbReference type="InterPro" id="IPR026579">
    <property type="entry name" value="FtsQ"/>
</dbReference>
<evidence type="ECO:0000256" key="2">
    <source>
        <dbReference type="ARBA" id="ARBA00004496"/>
    </source>
</evidence>
<keyword evidence="23 28" id="KW-0472">Membrane</keyword>
<dbReference type="Pfam" id="PF00953">
    <property type="entry name" value="Glycos_transf_4"/>
    <property type="match status" value="1"/>
</dbReference>
<dbReference type="GO" id="GO:0003924">
    <property type="term" value="F:GTPase activity"/>
    <property type="evidence" value="ECO:0007669"/>
    <property type="project" value="InterPro"/>
</dbReference>
<feature type="transmembrane region" description="Helical" evidence="28">
    <location>
        <begin position="2280"/>
        <end position="2298"/>
    </location>
</feature>
<dbReference type="SUPFAM" id="SSF53623">
    <property type="entry name" value="MurD-like peptide ligases, catalytic domain"/>
    <property type="match status" value="3"/>
</dbReference>
<dbReference type="SUPFAM" id="SSF81799">
    <property type="entry name" value="Putative methyltransferase TM0872, insert domain"/>
    <property type="match status" value="1"/>
</dbReference>
<dbReference type="NCBIfam" id="TIGR00242">
    <property type="entry name" value="division/cell wall cluster transcriptional repressor MraZ"/>
    <property type="match status" value="1"/>
</dbReference>
<dbReference type="CDD" id="cd16321">
    <property type="entry name" value="MraZ_C"/>
    <property type="match status" value="1"/>
</dbReference>
<dbReference type="InterPro" id="IPR024757">
    <property type="entry name" value="FtsZ_C"/>
</dbReference>
<dbReference type="HAMAP" id="MF_00639">
    <property type="entry name" value="MurD"/>
    <property type="match status" value="1"/>
</dbReference>
<dbReference type="HAMAP" id="MF_01008">
    <property type="entry name" value="MraZ"/>
    <property type="match status" value="1"/>
</dbReference>
<dbReference type="InterPro" id="IPR018109">
    <property type="entry name" value="Folylpolyglutamate_synth_CS"/>
</dbReference>
<evidence type="ECO:0000256" key="3">
    <source>
        <dbReference type="ARBA" id="ARBA00004752"/>
    </source>
</evidence>
<dbReference type="Pfam" id="PF02491">
    <property type="entry name" value="SHS2_FTSA"/>
    <property type="match status" value="1"/>
</dbReference>
<dbReference type="InterPro" id="IPR020603">
    <property type="entry name" value="MraZ_dom"/>
</dbReference>
<dbReference type="CDD" id="cd02201">
    <property type="entry name" value="FtsZ_type1"/>
    <property type="match status" value="1"/>
</dbReference>
<dbReference type="UniPathway" id="UPA00219"/>
<dbReference type="HAMAP" id="MF_00038">
    <property type="entry name" value="MraY"/>
    <property type="match status" value="1"/>
</dbReference>
<dbReference type="FunFam" id="3.40.1190.10:FF:000001">
    <property type="entry name" value="UDP-N-acetylmuramate--L-alanine ligase"/>
    <property type="match status" value="1"/>
</dbReference>
<feature type="transmembrane region" description="Helical" evidence="28">
    <location>
        <begin position="1689"/>
        <end position="1710"/>
    </location>
</feature>
<dbReference type="Gene3D" id="3.40.1390.10">
    <property type="entry name" value="MurE/MurF, N-terminal domain"/>
    <property type="match status" value="1"/>
</dbReference>
<keyword evidence="17" id="KW-0067">ATP-binding</keyword>
<dbReference type="Gene3D" id="3.10.20.310">
    <property type="entry name" value="membrane protein fhac"/>
    <property type="match status" value="1"/>
</dbReference>
<dbReference type="PROSITE" id="PS51740">
    <property type="entry name" value="SPOVT_ABRB"/>
    <property type="match status" value="2"/>
</dbReference>
<dbReference type="InterPro" id="IPR037914">
    <property type="entry name" value="SpoVT-AbrB_sf"/>
</dbReference>
<dbReference type="EC" id="6.3.2.8" evidence="7"/>
<dbReference type="Pfam" id="PF00905">
    <property type="entry name" value="Transpeptidase"/>
    <property type="match status" value="1"/>
</dbReference>
<dbReference type="InterPro" id="IPR036565">
    <property type="entry name" value="Mur-like_cat_sf"/>
</dbReference>
<keyword evidence="16" id="KW-0547">Nucleotide-binding</keyword>
<dbReference type="Pfam" id="PF02875">
    <property type="entry name" value="Mur_ligase_C"/>
    <property type="match status" value="3"/>
</dbReference>
<evidence type="ECO:0000256" key="25">
    <source>
        <dbReference type="ARBA" id="ARBA00023306"/>
    </source>
</evidence>
<comment type="similarity">
    <text evidence="6">Belongs to the FtsZ family.</text>
</comment>
<name>A0A813ALG7_9DINO</name>
<dbReference type="Pfam" id="PF03799">
    <property type="entry name" value="FtsQ_DivIB_C"/>
    <property type="match status" value="1"/>
</dbReference>
<evidence type="ECO:0000256" key="15">
    <source>
        <dbReference type="ARBA" id="ARBA00022737"/>
    </source>
</evidence>
<dbReference type="Gene3D" id="3.30.1330.20">
    <property type="entry name" value="Tubulin/FtsZ, C-terminal domain"/>
    <property type="match status" value="1"/>
</dbReference>
<dbReference type="InterPro" id="IPR035642">
    <property type="entry name" value="MraZ_N"/>
</dbReference>
<feature type="transmembrane region" description="Helical" evidence="28">
    <location>
        <begin position="1468"/>
        <end position="1490"/>
    </location>
</feature>
<evidence type="ECO:0000256" key="7">
    <source>
        <dbReference type="ARBA" id="ARBA00012211"/>
    </source>
</evidence>
<keyword evidence="15" id="KW-0677">Repeat</keyword>
<dbReference type="InterPro" id="IPR036138">
    <property type="entry name" value="PBP_dimer_sf"/>
</dbReference>
<dbReference type="Gene3D" id="3.30.1490.110">
    <property type="match status" value="1"/>
</dbReference>
<dbReference type="NCBIfam" id="TIGR00065">
    <property type="entry name" value="ftsZ"/>
    <property type="match status" value="1"/>
</dbReference>
<evidence type="ECO:0000256" key="6">
    <source>
        <dbReference type="ARBA" id="ARBA00009690"/>
    </source>
</evidence>
<evidence type="ECO:0000256" key="27">
    <source>
        <dbReference type="SAM" id="MobiDB-lite"/>
    </source>
</evidence>
<dbReference type="InterPro" id="IPR036615">
    <property type="entry name" value="Mur_ligase_C_dom_sf"/>
</dbReference>
<dbReference type="InterPro" id="IPR043129">
    <property type="entry name" value="ATPase_NBD"/>
</dbReference>
<evidence type="ECO:0000256" key="21">
    <source>
        <dbReference type="ARBA" id="ARBA00023125"/>
    </source>
</evidence>
<feature type="transmembrane region" description="Helical" evidence="28">
    <location>
        <begin position="2214"/>
        <end position="2234"/>
    </location>
</feature>
<protein>
    <recommendedName>
        <fullName evidence="8">Transcriptional regulator MraZ</fullName>
        <ecNumber evidence="7">6.3.2.8</ecNumber>
    </recommendedName>
</protein>
<dbReference type="Gene3D" id="3.90.190.20">
    <property type="entry name" value="Mur ligase, C-terminal domain"/>
    <property type="match status" value="3"/>
</dbReference>
<comment type="similarity">
    <text evidence="5">Belongs to the MurCDEF family. MurE subfamily.</text>
</comment>
<dbReference type="PRINTS" id="PR00423">
    <property type="entry name" value="CELLDVISFTSZ"/>
</dbReference>
<feature type="domain" description="SpoVT-AbrB" evidence="29">
    <location>
        <begin position="66"/>
        <end position="109"/>
    </location>
</feature>
<feature type="transmembrane region" description="Helical" evidence="28">
    <location>
        <begin position="2941"/>
        <end position="2961"/>
    </location>
</feature>
<dbReference type="GO" id="GO:0008360">
    <property type="term" value="P:regulation of cell shape"/>
    <property type="evidence" value="ECO:0007669"/>
    <property type="project" value="UniProtKB-KW"/>
</dbReference>
<dbReference type="InterPro" id="IPR003494">
    <property type="entry name" value="SHS2_FtsA"/>
</dbReference>
<dbReference type="Pfam" id="PF01795">
    <property type="entry name" value="Methyltransf_5"/>
    <property type="match status" value="1"/>
</dbReference>
<keyword evidence="21" id="KW-0238">DNA-binding</keyword>
<dbReference type="NCBIfam" id="TIGR01085">
    <property type="entry name" value="murE"/>
    <property type="match status" value="1"/>
</dbReference>
<dbReference type="Pfam" id="PF03717">
    <property type="entry name" value="PBP_dimer"/>
    <property type="match status" value="1"/>
</dbReference>
<evidence type="ECO:0000256" key="5">
    <source>
        <dbReference type="ARBA" id="ARBA00005898"/>
    </source>
</evidence>
<dbReference type="InterPro" id="IPR001182">
    <property type="entry name" value="FtsW/RodA"/>
</dbReference>
<dbReference type="InterPro" id="IPR013685">
    <property type="entry name" value="POTRA_FtsQ_type"/>
</dbReference>
<evidence type="ECO:0000256" key="17">
    <source>
        <dbReference type="ARBA" id="ARBA00022840"/>
    </source>
</evidence>
<dbReference type="SUPFAM" id="SSF56601">
    <property type="entry name" value="beta-lactamase/transpeptidase-like"/>
    <property type="match status" value="1"/>
</dbReference>
<reference evidence="30" key="1">
    <citation type="submission" date="2021-02" db="EMBL/GenBank/DDBJ databases">
        <authorList>
            <person name="Dougan E. K."/>
            <person name="Rhodes N."/>
            <person name="Thang M."/>
            <person name="Chan C."/>
        </authorList>
    </citation>
    <scope>NUCLEOTIDE SEQUENCE</scope>
</reference>
<evidence type="ECO:0000256" key="18">
    <source>
        <dbReference type="ARBA" id="ARBA00022960"/>
    </source>
</evidence>
<dbReference type="Gene3D" id="3.40.710.10">
    <property type="entry name" value="DD-peptidase/beta-lactamase superfamily"/>
    <property type="match status" value="1"/>
</dbReference>
<dbReference type="InterPro" id="IPR004101">
    <property type="entry name" value="Mur_ligase_C"/>
</dbReference>
<dbReference type="InterPro" id="IPR002903">
    <property type="entry name" value="RsmH"/>
</dbReference>
<dbReference type="Pfam" id="PF02381">
    <property type="entry name" value="MraZ"/>
    <property type="match status" value="1"/>
</dbReference>
<dbReference type="InterPro" id="IPR003444">
    <property type="entry name" value="MraZ"/>
</dbReference>
<dbReference type="SUPFAM" id="SSF89447">
    <property type="entry name" value="AbrB/MazE/MraZ-like"/>
    <property type="match status" value="1"/>
</dbReference>
<dbReference type="NCBIfam" id="NF007009">
    <property type="entry name" value="PRK09472.1"/>
    <property type="match status" value="1"/>
</dbReference>
<dbReference type="GO" id="GO:0051301">
    <property type="term" value="P:cell division"/>
    <property type="evidence" value="ECO:0007669"/>
    <property type="project" value="UniProtKB-KW"/>
</dbReference>
<dbReference type="SUPFAM" id="SSF51984">
    <property type="entry name" value="MurCD N-terminal domain"/>
    <property type="match status" value="1"/>
</dbReference>
<dbReference type="PROSITE" id="PS01348">
    <property type="entry name" value="MRAY_2"/>
    <property type="match status" value="1"/>
</dbReference>
<dbReference type="Gene3D" id="3.30.420.40">
    <property type="match status" value="2"/>
</dbReference>
<dbReference type="InterPro" id="IPR000158">
    <property type="entry name" value="Cell_div_FtsZ"/>
</dbReference>
<feature type="transmembrane region" description="Helical" evidence="28">
    <location>
        <begin position="2482"/>
        <end position="2501"/>
    </location>
</feature>
<gene>
    <name evidence="30" type="primary">ftsA</name>
    <name evidence="30" type="ORF">SNEC2469_LOCUS28050</name>
</gene>
<dbReference type="Gene3D" id="3.40.1190.10">
    <property type="entry name" value="Mur-like, catalytic domain"/>
    <property type="match status" value="3"/>
</dbReference>
<dbReference type="HAMAP" id="MF_01007">
    <property type="entry name" value="16SrRNA_methyltr_H"/>
    <property type="match status" value="1"/>
</dbReference>
<dbReference type="CDD" id="cd06852">
    <property type="entry name" value="GT_MraY"/>
    <property type="match status" value="1"/>
</dbReference>
<dbReference type="Pfam" id="PF14450">
    <property type="entry name" value="FtsA"/>
    <property type="match status" value="2"/>
</dbReference>
<dbReference type="GO" id="GO:0008764">
    <property type="term" value="F:UDP-N-acetylmuramoylalanine-D-glutamate ligase activity"/>
    <property type="evidence" value="ECO:0007669"/>
    <property type="project" value="UniProtKB-EC"/>
</dbReference>
<feature type="transmembrane region" description="Helical" evidence="28">
    <location>
        <begin position="1533"/>
        <end position="1555"/>
    </location>
</feature>
<dbReference type="InterPro" id="IPR000713">
    <property type="entry name" value="Mur_ligase_N"/>
</dbReference>
<dbReference type="InterPro" id="IPR029063">
    <property type="entry name" value="SAM-dependent_MTases_sf"/>
</dbReference>
<dbReference type="InterPro" id="IPR000715">
    <property type="entry name" value="Glycosyl_transferase_4"/>
</dbReference>
<evidence type="ECO:0000256" key="23">
    <source>
        <dbReference type="ARBA" id="ARBA00023136"/>
    </source>
</evidence>
<dbReference type="SMART" id="SM00842">
    <property type="entry name" value="FtsA"/>
    <property type="match status" value="1"/>
</dbReference>
<dbReference type="SMART" id="SM00865">
    <property type="entry name" value="Tubulin_C"/>
    <property type="match status" value="1"/>
</dbReference>
<dbReference type="InterPro" id="IPR020805">
    <property type="entry name" value="Cell_div_FtsZ_CS"/>
</dbReference>
<dbReference type="InterPro" id="IPR003524">
    <property type="entry name" value="PNAcMuramoyl-5peptid_Trfase"/>
</dbReference>
<dbReference type="SUPFAM" id="SSF53067">
    <property type="entry name" value="Actin-like ATPase domain"/>
    <property type="match status" value="2"/>
</dbReference>
<keyword evidence="31" id="KW-1185">Reference proteome</keyword>
<evidence type="ECO:0000313" key="31">
    <source>
        <dbReference type="Proteomes" id="UP000601435"/>
    </source>
</evidence>
<keyword evidence="10" id="KW-0963">Cytoplasm</keyword>
<dbReference type="InterPro" id="IPR037103">
    <property type="entry name" value="Tubulin/FtsZ-like_C"/>
</dbReference>
<dbReference type="SUPFAM" id="SSF52490">
    <property type="entry name" value="Tubulin nucleotide-binding domain-like"/>
    <property type="match status" value="1"/>
</dbReference>
<keyword evidence="22" id="KW-0342">GTP-binding</keyword>
<keyword evidence="13" id="KW-0808">Transferase</keyword>
<dbReference type="InterPro" id="IPR005758">
    <property type="entry name" value="UDP-N-AcMur_Ala_ligase_MurC"/>
</dbReference>
<dbReference type="GO" id="GO:0003700">
    <property type="term" value="F:DNA-binding transcription factor activity"/>
    <property type="evidence" value="ECO:0007669"/>
    <property type="project" value="InterPro"/>
</dbReference>
<comment type="catalytic activity">
    <reaction evidence="26">
        <text>UDP-N-acetyl-alpha-D-muramate + L-alanine + ATP = UDP-N-acetyl-alpha-D-muramoyl-L-alanine + ADP + phosphate + H(+)</text>
        <dbReference type="Rhea" id="RHEA:23372"/>
        <dbReference type="ChEBI" id="CHEBI:15378"/>
        <dbReference type="ChEBI" id="CHEBI:30616"/>
        <dbReference type="ChEBI" id="CHEBI:43474"/>
        <dbReference type="ChEBI" id="CHEBI:57972"/>
        <dbReference type="ChEBI" id="CHEBI:70757"/>
        <dbReference type="ChEBI" id="CHEBI:83898"/>
        <dbReference type="ChEBI" id="CHEBI:456216"/>
        <dbReference type="EC" id="6.3.2.8"/>
    </reaction>
</comment>
<dbReference type="InterPro" id="IPR018480">
    <property type="entry name" value="PNAcMuramoyl-5peptid_Trfase_CS"/>
</dbReference>
<dbReference type="InterPro" id="IPR035644">
    <property type="entry name" value="MraZ_C"/>
</dbReference>
<comment type="caution">
    <text evidence="30">The sequence shown here is derived from an EMBL/GenBank/DDBJ whole genome shotgun (WGS) entry which is preliminary data.</text>
</comment>
<dbReference type="PROSITE" id="PS01135">
    <property type="entry name" value="FTSZ_2"/>
    <property type="match status" value="1"/>
</dbReference>
<dbReference type="GO" id="GO:0004326">
    <property type="term" value="F:tetrahydrofolylpolyglutamate synthase activity"/>
    <property type="evidence" value="ECO:0007669"/>
    <property type="project" value="InterPro"/>
</dbReference>
<dbReference type="Gene3D" id="3.40.1550.20">
    <property type="entry name" value="Transcriptional regulator MraZ domain"/>
    <property type="match status" value="1"/>
</dbReference>
<dbReference type="CDD" id="cd24048">
    <property type="entry name" value="ASKHA_NBD_FtsA"/>
    <property type="match status" value="1"/>
</dbReference>
<dbReference type="Proteomes" id="UP000601435">
    <property type="component" value="Unassembled WGS sequence"/>
</dbReference>
<dbReference type="HAMAP" id="MF_00911">
    <property type="entry name" value="FtsQ_subfam"/>
    <property type="match status" value="1"/>
</dbReference>
<dbReference type="HAMAP" id="MF_00909">
    <property type="entry name" value="FtsZ"/>
    <property type="match status" value="1"/>
</dbReference>
<feature type="transmembrane region" description="Helical" evidence="28">
    <location>
        <begin position="2158"/>
        <end position="2181"/>
    </location>
</feature>
<evidence type="ECO:0000256" key="4">
    <source>
        <dbReference type="ARBA" id="ARBA00005583"/>
    </source>
</evidence>
<dbReference type="GO" id="GO:0008658">
    <property type="term" value="F:penicillin binding"/>
    <property type="evidence" value="ECO:0007669"/>
    <property type="project" value="InterPro"/>
</dbReference>
<dbReference type="SUPFAM" id="SSF56519">
    <property type="entry name" value="Penicillin binding protein dimerisation domain"/>
    <property type="match status" value="1"/>
</dbReference>
<dbReference type="InterPro" id="IPR001460">
    <property type="entry name" value="PCN-bd_Tpept"/>
</dbReference>
<dbReference type="Pfam" id="PF12327">
    <property type="entry name" value="FtsZ_C"/>
    <property type="match status" value="1"/>
</dbReference>
<dbReference type="InterPro" id="IPR005761">
    <property type="entry name" value="UDP-N-AcMur-Glu-dNH2Pim_ligase"/>
</dbReference>
<dbReference type="HAMAP" id="MF_02033">
    <property type="entry name" value="FtsA"/>
    <property type="match status" value="1"/>
</dbReference>
<dbReference type="Gene3D" id="3.40.50.11690">
    <property type="entry name" value="Cell division protein FtsQ/DivIB"/>
    <property type="match status" value="1"/>
</dbReference>
<proteinExistence type="inferred from homology"/>
<dbReference type="InterPro" id="IPR020823">
    <property type="entry name" value="Cell_div_FtsA"/>
</dbReference>
<feature type="transmembrane region" description="Helical" evidence="28">
    <location>
        <begin position="2188"/>
        <end position="2208"/>
    </location>
</feature>
<dbReference type="Gene3D" id="3.30.450.330">
    <property type="match status" value="1"/>
</dbReference>
<dbReference type="Gene3D" id="3.40.50.720">
    <property type="entry name" value="NAD(P)-binding Rossmann-like Domain"/>
    <property type="match status" value="1"/>
</dbReference>
<evidence type="ECO:0000256" key="12">
    <source>
        <dbReference type="ARBA" id="ARBA00022618"/>
    </source>
</evidence>
<feature type="transmembrane region" description="Helical" evidence="28">
    <location>
        <begin position="1598"/>
        <end position="1618"/>
    </location>
</feature>
<feature type="transmembrane region" description="Helical" evidence="28">
    <location>
        <begin position="1567"/>
        <end position="1586"/>
    </location>
</feature>
<dbReference type="NCBIfam" id="TIGR01174">
    <property type="entry name" value="ftsA"/>
    <property type="match status" value="1"/>
</dbReference>
<feature type="transmembrane region" description="Helical" evidence="28">
    <location>
        <begin position="2325"/>
        <end position="2342"/>
    </location>
</feature>
<dbReference type="FunFam" id="3.30.420.40:FF:000032">
    <property type="entry name" value="Cell division protein FtsA"/>
    <property type="match status" value="1"/>
</dbReference>
<dbReference type="Pfam" id="PF08478">
    <property type="entry name" value="POTRA_1"/>
    <property type="match status" value="1"/>
</dbReference>
<dbReference type="PANTHER" id="PTHR43445">
    <property type="entry name" value="UDP-N-ACETYLMURAMATE--L-ALANINE LIGASE-RELATED"/>
    <property type="match status" value="1"/>
</dbReference>
<dbReference type="NCBIfam" id="TIGR01082">
    <property type="entry name" value="murC"/>
    <property type="match status" value="1"/>
</dbReference>
<feature type="transmembrane region" description="Helical" evidence="28">
    <location>
        <begin position="1662"/>
        <end position="1683"/>
    </location>
</feature>
<dbReference type="InterPro" id="IPR008280">
    <property type="entry name" value="Tub_FtsZ_C"/>
</dbReference>
<keyword evidence="20" id="KW-0805">Transcription regulation</keyword>
<dbReference type="InterPro" id="IPR018316">
    <property type="entry name" value="Tubulin/FtsZ_2-layer-sand-dom"/>
</dbReference>
<evidence type="ECO:0000256" key="1">
    <source>
        <dbReference type="ARBA" id="ARBA00004141"/>
    </source>
</evidence>
<dbReference type="InterPro" id="IPR005762">
    <property type="entry name" value="MurD"/>
</dbReference>
<comment type="pathway">
    <text evidence="3">Cell wall biogenesis; peptidoglycan biosynthesis.</text>
</comment>
<evidence type="ECO:0000256" key="28">
    <source>
        <dbReference type="SAM" id="Phobius"/>
    </source>
</evidence>
<evidence type="ECO:0000256" key="9">
    <source>
        <dbReference type="ARBA" id="ARBA00022475"/>
    </source>
</evidence>
<dbReference type="PROSITE" id="PS01134">
    <property type="entry name" value="FTSZ_1"/>
    <property type="match status" value="1"/>
</dbReference>
<dbReference type="InterPro" id="IPR038619">
    <property type="entry name" value="MraZ_sf"/>
</dbReference>
<evidence type="ECO:0000256" key="13">
    <source>
        <dbReference type="ARBA" id="ARBA00022679"/>
    </source>
</evidence>
<dbReference type="InterPro" id="IPR018365">
    <property type="entry name" value="Cell_cycle_FtsW-rel_CS"/>
</dbReference>
<feature type="transmembrane region" description="Helical" evidence="28">
    <location>
        <begin position="2411"/>
        <end position="2431"/>
    </location>
</feature>
<evidence type="ECO:0000256" key="14">
    <source>
        <dbReference type="ARBA" id="ARBA00022692"/>
    </source>
</evidence>
<dbReference type="InterPro" id="IPR050061">
    <property type="entry name" value="MurCDEF_pg_biosynth"/>
</dbReference>
<feature type="domain" description="SpoVT-AbrB" evidence="29">
    <location>
        <begin position="1"/>
        <end position="37"/>
    </location>
</feature>
<evidence type="ECO:0000256" key="22">
    <source>
        <dbReference type="ARBA" id="ARBA00023134"/>
    </source>
</evidence>
<keyword evidence="25" id="KW-0131">Cell cycle</keyword>
<evidence type="ECO:0000256" key="26">
    <source>
        <dbReference type="ARBA" id="ARBA00047833"/>
    </source>
</evidence>
<comment type="similarity">
    <text evidence="4">Belongs to the glycosyltransferase 4 family. MraY subfamily.</text>
</comment>
<dbReference type="InterPro" id="IPR013221">
    <property type="entry name" value="Mur_ligase_cen"/>
</dbReference>
<sequence>MALPSRNRETVVLACGGKVVVTIDMRESCLLLYPLPEWEVVQRKLEDLSNINPQARLLQRLLIGHATDLELDANGRILLPAMLRDYAGLSKKLVLVGQGNKIEIWSEDQWKESMQGWLAEDSGHSRALLARLPSDARLLVIDRDPDAVAVAEQLEREDSRVSVCHTRFSELTAALEQEGFTSVQGILMDLGVSSPQLDEGARGFSFRHDGPLDMRMDSSTGDTAAQWLNQAEEREIVTVLRNYGEERFAGRIARAIIKARPLTTTQALADTVAQAVPQRGPVKKHPATQTFQAVRIHVNQEFAELEAGLTAAFALLAEGGRLAVISFHSLEDRVVKHTFRTWTRPPVMPRRVPLRHAQMTTAATDIAGPVRAGALELKNNPRARSATLRVIEKKVQREQDRLLEEHSRLMLERGTLGSMQNIEVEQGDARSIRTEVIPAMRGVIYDRQGEPLAVSTPVFAVWTDPSKAQLGSDALAQLAGLIDVPAKRLTERMQTHRDKEFVYLKRRVSWAVAEQVRKARLSHVYLQPEYRRYYPAAETTAHIVGVTNIDDEGIEGSEYAFQEVLKGEHGSKVVLRDRQGTNIRDLSYNGAPEYGQDLNLSIDLRLQFLAYRELKSAVTSHQAKSGSLVMLDVASGEILAIVNQPSYNPNDIREQLSGMRNRAITDAYEPGSTMKPFTALAALETGRYSGRTEIETAPGFFHIGKKLVQDPVNRGLITLAESLQKSSQVAFAKIALDLEEQAVFDVIRRAGVGDFLGTGLPGETMGYLASAQLRYPVVRASLAYGYGLSVTPLQLAHAYLTLATLGEKLPLSVIARSDRSRRLMRERVFDRRIASEVLAMMEGVTTEGGTATTAAVSGYRVAGKTGTARIVGPQGYNDERHVAWFAGVVPVSDPKLVMVVVVNEPKAGVSGGGAVAAPVFARGRVNLRALLDDESVPALELTGLAEHSQQVQPGFGYIAVAANDDDLLRHCRDALARGAQALLIDSAAASQAKLSRAAPDSCVCEVVDLAKRRGELAARFYRHPSAHMTCIGVTGTNGKTSVAYHIADLAKRLGHPMGYSGTLGWGALDHLVDEGMTTGNAVALQRQLADMLGAGLEGVSMEVSSHALHQNRASEIEFDVALFTNLSRDHLDYHGTMDAYGEAKAKLFTQWPLRAAIINVDDEFGDALAQRCSCPVVRVGQTGDWRWRYRRHANGLLVSWQTPDGECEAVLPVLADFAVANVTLAMAALVTLGYPLSRIVDALADMAGVPGRMEVVAGRDDQPTVVVDYAHTPDALIKVLRALRQTCQAQLYCVVGCGGDRDSGKRSMMGAAAADAADHSWFTADNPRSEAAQQIIADMMAGVSADRRDTIISEPDRRRAIYAAVAMAGGGDTVLIAGKGHETVQEIAGTKYAFDDRVLMLLWLTDYLSEFVRAFAVFQYLTFRTMVSVMTALFTSLLIGPYVIAKLADLQMGQTVREDGPQSHLSKAGTPTMGGALILIVILVTTLLWGDLTSRHIWVVLSVTAAFGIIGWADDYLKIARKNSAGLVARWKYFWQSLVGLSAAVFLFTAAELPAETALIVPFFKEVAIPLGTGFVLLSYLMIVGMSNAVNLTDGLDGLAILPTVMVGAALGLIAYVAGNTEFSAYLQIPYIPGAGELAVFCGALIGAGLGFLWFNTYPAQIFMGDVGALALGAALGVVAIIVRHEIVLLIMGGLFVLETASVIIQVASFRLTGKRIFRMAPIHHHFELKGWPEPKVIVRFWIVTLVLVTIGLTSPLNIDQLSSVAVLGYGVTGESVPVDCAIVSPGLNMDACLLQSARAAGVPLYSDIDLFFAAVAAPVIGITGTNGKSTVTSLVGHLINAVGHSCGVGGNLGVAALDIIDSEHDCYVLELSSFQLERSLLHPYAASSVLNLSEDHLDKHQDMQAYAASKHRIYANSGTRVFNRADPLTLPHTDGRTVSFGLDEPPGPDDWGIRLSADERFIARGEEIICPVSQLPLAGEHNEQNVLAACALTQGWVDLDRLTQALSSFQGLAHRFEQVAEVGGVNFINDSKATNLGATMAALAGMSADKQVVLIAGGDAKGVDLAPLSALLASRVHHLVALGQDGPQLMQLAESVGVAATLVASMEEAVDVSQRVARQGNTVLLSPACASLDMFVSYADRGEQFVRAPEIRLAPVVIPWVALLVIGTIMVGSAAVALGGGHLSKHMVFLAVAAVSSVVVFAVPPSIWNKLYLLGWVASVAIAVLVLVPGIGTEVNGAQRWIRLGGFSIQASEVAKFGLCVYMAGYLSRHHQKLSEDPRVLFVPLLMVGVVCALLVVEPDLGSAVVIVGASVAVLFLAGAKLRYFLLILLAGAGLLALLVWDEPYRMERLVAFLDPWSVAFGSGYQLTQALIGFGRGELFGLGLGEGVQKLYYLPEAHNDFIFSVVAEELGAVGAILLALLLTYLVFQLLKVSRANIARQAIFAGMAGYFVAFIIGIQFLVNLGVNTGVLPTKGLTLPFVSYGGNSLIVCCAMLALQAVYQVPEMGRIRCIHFVGIGGAGMCGIAEVMLNQGYQVTGSDVKASENTARLENKGATIHIGHSADWVADVDVVVVSSAIDEENPEVQAAHQARTPVVPRAEMLGELMRYRHGIAVAGTHGKTTTTSLLTEIFRCAGLSPTFVIGGLLNSAGTNAELGLGRYLIAEADESDGSFLRLQPMSAVITNIDRDHMATYGNDFNVLKETFVEFVHRLPFYGAVAVCVDDAEVVDILPHLSRPVLTYGLSAEAQFRAHNIQPDGKTWQFDVDRGSFGGPLQISLSIPGTHNVLNALAAIAIATEEGIDDRHIVEGLLGFAGVDRRFQVTDNVHVGDQLLSMVDDYGHHPTEVAAVIATARKVWPDATIAMVYQPHRYSRTRDLFDDFVRVLSELDAVMLVEVYAAGEGPIAGADSKSLCQAIRQRGGVSPVYAQDPEEALQLLMFNRLLFAVVVLSIVVVAAGLWHTLDKPVQGFVIEGDLSGMERAELQAALSDTALQGILSTRLDAIVSRVQSLHWAKDISIRRAWPDRFVVTLHKAAPVARWGDSQYVSAYGDLLELPDVYPGLPHFMVEVSNPQEAMQTYRLLDQIAARESLAISRLAQNSQGEWSVELSKGPRVLLGAQQINERMHRFLLVYRRVLSAGDKPAEYVDARYANGVAVRYVPEQQTNNESLLVADADAAAYLQRIVGLDIGTNKVAAIVAEVNRDGELEIIGIGTHNSRGLKKGVVVNIESTVQSIQRAIEEAELMAGCTIESVYAGIAGSHIRSLNSHGIVAIRDREVYAQDVERVIDAAQAMAIPADQKILHVLPQEYVIDTQEGVKEPLGMSGVRLEAKVHMVTCAVNAAQNIEKCIERCGLSVNDIILEQLASSYSILTDDERELGVCLVDIGGGTTDIAVFTGGAIRHTAVIPIAGDQVTNDIAMALRTPTQNAEDIKIKYACALTQLARADEVINVPGVGDKPSRELSRQALAEVVEPRYDELFTLIQAELRRSGFEDLIAAGIVLTGGAAKMEGVIELAEEIFHMPVSLGSPRNVAGLKDIVRNPVYATGVGLLLYGLEREKEMPARGSAHKGGLFGRAVIKVIGVGGGGGNAVQHMVSRCVDGVDFIAANTDAQALKNLDAQTTLQIGSGITKGLGAGANPDIGRAAAIEDRERISEVLSGADMVFITAGMGGGTGTGAAPIVAEIAREMDILTVAVVTRPFNFEKRVDVADNGIRELSQHVDSLITIPNEKLLAVLGERTSMLDAFSAANDVLLGAVQGIADLIIRPGMINVDFADVRTVMSEMGMAMMGTGRASGDNRARDAAEAAIRSPLLEDVDLHGARGILVNVTAGPDLNIGEFTEVGSIVEDFASSGATVVVGTVIDPSMGEELKVTVVATGLGEAEAPSVVIDNTVAPAALDGELNYDDFERPAYSRHQGATARDQRTETPDSQSMDYLDIPAFLRRQAD</sequence>